<keyword evidence="4 10" id="KW-0812">Transmembrane</keyword>
<dbReference type="GO" id="GO:0043410">
    <property type="term" value="P:positive regulation of MAPK cascade"/>
    <property type="evidence" value="ECO:0007669"/>
    <property type="project" value="TreeGrafter"/>
</dbReference>
<dbReference type="GO" id="GO:0004930">
    <property type="term" value="F:G protein-coupled receptor activity"/>
    <property type="evidence" value="ECO:0007669"/>
    <property type="project" value="UniProtKB-KW"/>
</dbReference>
<name>A0A336MAM8_CULSO</name>
<evidence type="ECO:0000256" key="10">
    <source>
        <dbReference type="RuleBase" id="RU000688"/>
    </source>
</evidence>
<dbReference type="PROSITE" id="PS50262">
    <property type="entry name" value="G_PROTEIN_RECEP_F1_2"/>
    <property type="match status" value="1"/>
</dbReference>
<feature type="transmembrane region" description="Helical" evidence="12">
    <location>
        <begin position="345"/>
        <end position="365"/>
    </location>
</feature>
<feature type="transmembrane region" description="Helical" evidence="12">
    <location>
        <begin position="377"/>
        <end position="400"/>
    </location>
</feature>
<evidence type="ECO:0000256" key="6">
    <source>
        <dbReference type="ARBA" id="ARBA00023040"/>
    </source>
</evidence>
<dbReference type="InterPro" id="IPR017452">
    <property type="entry name" value="GPCR_Rhodpsn_7TM"/>
</dbReference>
<dbReference type="PRINTS" id="PR00237">
    <property type="entry name" value="GPCRRHODOPSN"/>
</dbReference>
<keyword evidence="3" id="KW-1003">Cell membrane</keyword>
<dbReference type="GO" id="GO:0005886">
    <property type="term" value="C:plasma membrane"/>
    <property type="evidence" value="ECO:0007669"/>
    <property type="project" value="UniProtKB-SubCell"/>
</dbReference>
<dbReference type="PANTHER" id="PTHR24248:SF200">
    <property type="entry name" value="5-HYDROXYTRYPTAMINE RECEPTOR 1B-LIKE ISOFORM X1"/>
    <property type="match status" value="1"/>
</dbReference>
<dbReference type="OMA" id="FFVCIAP"/>
<evidence type="ECO:0000256" key="9">
    <source>
        <dbReference type="ARBA" id="ARBA00023224"/>
    </source>
</evidence>
<feature type="region of interest" description="Disordered" evidence="11">
    <location>
        <begin position="272"/>
        <end position="292"/>
    </location>
</feature>
<evidence type="ECO:0000256" key="3">
    <source>
        <dbReference type="ARBA" id="ARBA00022475"/>
    </source>
</evidence>
<dbReference type="Gene3D" id="1.20.1070.10">
    <property type="entry name" value="Rhodopsin 7-helix transmembrane proteins"/>
    <property type="match status" value="2"/>
</dbReference>
<keyword evidence="5 12" id="KW-1133">Transmembrane helix</keyword>
<dbReference type="AlphaFoldDB" id="A0A336MAM8"/>
<evidence type="ECO:0000256" key="4">
    <source>
        <dbReference type="ARBA" id="ARBA00022692"/>
    </source>
</evidence>
<proteinExistence type="inferred from homology"/>
<evidence type="ECO:0000256" key="5">
    <source>
        <dbReference type="ARBA" id="ARBA00022989"/>
    </source>
</evidence>
<evidence type="ECO:0000256" key="8">
    <source>
        <dbReference type="ARBA" id="ARBA00023170"/>
    </source>
</evidence>
<keyword evidence="8 10" id="KW-0675">Receptor</keyword>
<gene>
    <name evidence="14" type="primary">CSON014376</name>
</gene>
<comment type="subcellular location">
    <subcellularLocation>
        <location evidence="1">Cell membrane</location>
        <topology evidence="1">Multi-pass membrane protein</topology>
    </subcellularLocation>
</comment>
<feature type="transmembrane region" description="Helical" evidence="12">
    <location>
        <begin position="115"/>
        <end position="137"/>
    </location>
</feature>
<evidence type="ECO:0000259" key="13">
    <source>
        <dbReference type="PROSITE" id="PS50262"/>
    </source>
</evidence>
<dbReference type="Pfam" id="PF00001">
    <property type="entry name" value="7tm_1"/>
    <property type="match status" value="1"/>
</dbReference>
<evidence type="ECO:0000256" key="2">
    <source>
        <dbReference type="ARBA" id="ARBA00010663"/>
    </source>
</evidence>
<keyword evidence="9 10" id="KW-0807">Transducer</keyword>
<organism evidence="14">
    <name type="scientific">Culicoides sonorensis</name>
    <name type="common">Biting midge</name>
    <dbReference type="NCBI Taxonomy" id="179676"/>
    <lineage>
        <taxon>Eukaryota</taxon>
        <taxon>Metazoa</taxon>
        <taxon>Ecdysozoa</taxon>
        <taxon>Arthropoda</taxon>
        <taxon>Hexapoda</taxon>
        <taxon>Insecta</taxon>
        <taxon>Pterygota</taxon>
        <taxon>Neoptera</taxon>
        <taxon>Endopterygota</taxon>
        <taxon>Diptera</taxon>
        <taxon>Nematocera</taxon>
        <taxon>Chironomoidea</taxon>
        <taxon>Ceratopogonidae</taxon>
        <taxon>Ceratopogoninae</taxon>
        <taxon>Culicoides</taxon>
        <taxon>Monoculicoides</taxon>
    </lineage>
</organism>
<dbReference type="EMBL" id="UFQT01000795">
    <property type="protein sequence ID" value="SSX27306.1"/>
    <property type="molecule type" value="Genomic_DNA"/>
</dbReference>
<dbReference type="PANTHER" id="PTHR24248">
    <property type="entry name" value="ADRENERGIC RECEPTOR-RELATED G-PROTEIN COUPLED RECEPTOR"/>
    <property type="match status" value="1"/>
</dbReference>
<evidence type="ECO:0000256" key="11">
    <source>
        <dbReference type="SAM" id="MobiDB-lite"/>
    </source>
</evidence>
<dbReference type="SMART" id="SM01381">
    <property type="entry name" value="7TM_GPCR_Srsx"/>
    <property type="match status" value="1"/>
</dbReference>
<dbReference type="PROSITE" id="PS00237">
    <property type="entry name" value="G_PROTEIN_RECEP_F1_1"/>
    <property type="match status" value="1"/>
</dbReference>
<keyword evidence="6 10" id="KW-0297">G-protein coupled receptor</keyword>
<feature type="transmembrane region" description="Helical" evidence="12">
    <location>
        <begin position="74"/>
        <end position="95"/>
    </location>
</feature>
<feature type="transmembrane region" description="Helical" evidence="12">
    <location>
        <begin position="162"/>
        <end position="185"/>
    </location>
</feature>
<evidence type="ECO:0000313" key="14">
    <source>
        <dbReference type="EMBL" id="SSX27306.1"/>
    </source>
</evidence>
<sequence>MKMLAGTNQNNTELKGNVFVIAAILLERNLQSVSNHLILSLAVADLLVACLVMPLGAVYEVSREWSLGPELCDMWTSSDVLCCTASILHLVAIALDRYWAVTDIDYAHQRTSRRIGVMILIVWALSFLVSIAPLLGWKDPGWNDRLHIERQCIVSQDVGYQIFATASSFYVPLLVILFLYWRIFLTARKRIRRRQQAAQTHPKPLAKNACTQLALTAGFRWKVTTTTTPTPSGGGSGMNSNSGSMVAAGGGIAAAVVAVIGRPLPTISETTTQFTTVSSTHTSPEKSCGNGVDKIEPDLPTADISMVYAQQSASQKPSIICRNKKPHSNKAQTESKRERKAAKTLAIITGAFVCCWLPFFILAILLPTCKSCNISPFMMSICLWLGYFNSTLNPIIYTIFSPEFRHAFKRILCGRRRSSHRRRQLGIRGNVSVHFININVGLNGAKSSKI</sequence>
<feature type="compositionally biased region" description="Low complexity" evidence="11">
    <location>
        <begin position="272"/>
        <end position="282"/>
    </location>
</feature>
<comment type="similarity">
    <text evidence="2 10">Belongs to the G-protein coupled receptor 1 family.</text>
</comment>
<dbReference type="SUPFAM" id="SSF81321">
    <property type="entry name" value="Family A G protein-coupled receptor-like"/>
    <property type="match status" value="1"/>
</dbReference>
<evidence type="ECO:0000256" key="7">
    <source>
        <dbReference type="ARBA" id="ARBA00023136"/>
    </source>
</evidence>
<protein>
    <submittedName>
        <fullName evidence="14">CSON014376 protein</fullName>
    </submittedName>
</protein>
<dbReference type="VEuPathDB" id="VectorBase:CSON014376"/>
<dbReference type="CDD" id="cd15331">
    <property type="entry name" value="7tmA_5-HT1A_invertebrates"/>
    <property type="match status" value="1"/>
</dbReference>
<evidence type="ECO:0000256" key="12">
    <source>
        <dbReference type="SAM" id="Phobius"/>
    </source>
</evidence>
<feature type="domain" description="G-protein coupled receptors family 1 profile" evidence="13">
    <location>
        <begin position="16"/>
        <end position="397"/>
    </location>
</feature>
<accession>A0A336MAM8</accession>
<dbReference type="InterPro" id="IPR000276">
    <property type="entry name" value="GPCR_Rhodpsn"/>
</dbReference>
<dbReference type="GO" id="GO:0071880">
    <property type="term" value="P:adenylate cyclase-activating adrenergic receptor signaling pathway"/>
    <property type="evidence" value="ECO:0007669"/>
    <property type="project" value="TreeGrafter"/>
</dbReference>
<keyword evidence="7 12" id="KW-0472">Membrane</keyword>
<feature type="transmembrane region" description="Helical" evidence="12">
    <location>
        <begin position="37"/>
        <end position="59"/>
    </location>
</feature>
<reference evidence="14" key="1">
    <citation type="submission" date="2018-07" db="EMBL/GenBank/DDBJ databases">
        <authorList>
            <person name="Quirk P.G."/>
            <person name="Krulwich T.A."/>
        </authorList>
    </citation>
    <scope>NUCLEOTIDE SEQUENCE</scope>
</reference>
<evidence type="ECO:0000256" key="1">
    <source>
        <dbReference type="ARBA" id="ARBA00004651"/>
    </source>
</evidence>